<dbReference type="AlphaFoldDB" id="A0A7I9V1X6"/>
<proteinExistence type="predicted"/>
<protein>
    <submittedName>
        <fullName evidence="1">Uncharacterized protein</fullName>
    </submittedName>
</protein>
<dbReference type="Proteomes" id="UP000444980">
    <property type="component" value="Unassembled WGS sequence"/>
</dbReference>
<name>A0A7I9V1X6_9ACTN</name>
<reference evidence="2" key="1">
    <citation type="submission" date="2019-06" db="EMBL/GenBank/DDBJ databases">
        <title>Gordonia isolated from sludge of a wastewater treatment plant.</title>
        <authorList>
            <person name="Tamura T."/>
            <person name="Aoyama K."/>
            <person name="Kang Y."/>
            <person name="Saito S."/>
            <person name="Akiyama N."/>
            <person name="Yazawa K."/>
            <person name="Gonoi T."/>
            <person name="Mikami Y."/>
        </authorList>
    </citation>
    <scope>NUCLEOTIDE SEQUENCE [LARGE SCALE GENOMIC DNA]</scope>
    <source>
        <strain evidence="2">NBRC 107697</strain>
    </source>
</reference>
<accession>A0A7I9V1X6</accession>
<dbReference type="OrthoDB" id="4942325at2"/>
<evidence type="ECO:0000313" key="1">
    <source>
        <dbReference type="EMBL" id="GED99019.1"/>
    </source>
</evidence>
<comment type="caution">
    <text evidence="1">The sequence shown here is derived from an EMBL/GenBank/DDBJ whole genome shotgun (WGS) entry which is preliminary data.</text>
</comment>
<gene>
    <name evidence="1" type="ORF">nbrc107697_30580</name>
</gene>
<sequence>MKTAIAPGAFGLTGVEVGDFAQGGAGAKSVAWSYKGSIPTTGTVVFSWTSGKVQRAVKFDGGEQIANYVFRTDTGRQNNIDAPPVRDGDRISVFVPSGDASALGTSWSATVEVDGQPAGACSP</sequence>
<evidence type="ECO:0000313" key="2">
    <source>
        <dbReference type="Proteomes" id="UP000444980"/>
    </source>
</evidence>
<keyword evidence="2" id="KW-1185">Reference proteome</keyword>
<organism evidence="1 2">
    <name type="scientific">Gordonia crocea</name>
    <dbReference type="NCBI Taxonomy" id="589162"/>
    <lineage>
        <taxon>Bacteria</taxon>
        <taxon>Bacillati</taxon>
        <taxon>Actinomycetota</taxon>
        <taxon>Actinomycetes</taxon>
        <taxon>Mycobacteriales</taxon>
        <taxon>Gordoniaceae</taxon>
        <taxon>Gordonia</taxon>
    </lineage>
</organism>
<dbReference type="EMBL" id="BJOU01000017">
    <property type="protein sequence ID" value="GED99019.1"/>
    <property type="molecule type" value="Genomic_DNA"/>
</dbReference>
<dbReference type="RefSeq" id="WP_161928346.1">
    <property type="nucleotide sequence ID" value="NZ_BJOU01000017.1"/>
</dbReference>